<dbReference type="Proteomes" id="UP000220340">
    <property type="component" value="Unassembled WGS sequence"/>
</dbReference>
<dbReference type="SUPFAM" id="SSF50249">
    <property type="entry name" value="Nucleic acid-binding proteins"/>
    <property type="match status" value="1"/>
</dbReference>
<dbReference type="InterPro" id="IPR012340">
    <property type="entry name" value="NA-bd_OB-fold"/>
</dbReference>
<dbReference type="Pfam" id="PF01796">
    <property type="entry name" value="OB_ChsH2_C"/>
    <property type="match status" value="1"/>
</dbReference>
<evidence type="ECO:0000313" key="5">
    <source>
        <dbReference type="Proteomes" id="UP000191039"/>
    </source>
</evidence>
<dbReference type="EMBL" id="MIJD01000308">
    <property type="protein sequence ID" value="OPE48928.1"/>
    <property type="molecule type" value="Genomic_DNA"/>
</dbReference>
<dbReference type="AlphaFoldDB" id="A0A1Q4HGQ4"/>
<sequence length="148" mass="15871">MRVTPSPVSANAPRVLPALDDSTRPFWTSGADGVLRVQYCPSCGRFVLPPRAGCPDCGAGCDYAAVSGAATLFTYTVAHQQFHPSVPTPFIIALVELAEQPELRMVTNIVDCDPEDLVTGMPLTVRFEQHEHNTGTVYVPVFAPAALT</sequence>
<feature type="domain" description="ChsH2 rubredoxin-like zinc ribbon" evidence="2">
    <location>
        <begin position="27"/>
        <end position="59"/>
    </location>
</feature>
<dbReference type="GO" id="GO:0003677">
    <property type="term" value="F:DNA binding"/>
    <property type="evidence" value="ECO:0007669"/>
    <property type="project" value="UniProtKB-KW"/>
</dbReference>
<dbReference type="Pfam" id="PF12172">
    <property type="entry name" value="zf-ChsH2"/>
    <property type="match status" value="1"/>
</dbReference>
<proteinExistence type="predicted"/>
<protein>
    <submittedName>
        <fullName evidence="3">DNA-binding protein</fullName>
    </submittedName>
</protein>
<dbReference type="PANTHER" id="PTHR34075:SF5">
    <property type="entry name" value="BLR3430 PROTEIN"/>
    <property type="match status" value="1"/>
</dbReference>
<dbReference type="OrthoDB" id="7470921at2"/>
<dbReference type="STRING" id="1801.BRW64_10100"/>
<comment type="caution">
    <text evidence="3">The sequence shown here is derived from an EMBL/GenBank/DDBJ whole genome shotgun (WGS) entry which is preliminary data.</text>
</comment>
<accession>A0A1Q4HGQ4</accession>
<reference evidence="4 6" key="2">
    <citation type="submission" date="2017-10" db="EMBL/GenBank/DDBJ databases">
        <title>The new phylogeny of genus Mycobacterium.</title>
        <authorList>
            <person name="Tortoli E."/>
            <person name="Trovato A."/>
            <person name="Cirillo D.M."/>
        </authorList>
    </citation>
    <scope>NUCLEOTIDE SEQUENCE [LARGE SCALE GENOMIC DNA]</scope>
    <source>
        <strain evidence="4 6">IP141170001</strain>
    </source>
</reference>
<feature type="domain" description="ChsH2 C-terminal OB-fold" evidence="1">
    <location>
        <begin position="65"/>
        <end position="128"/>
    </location>
</feature>
<organism evidence="3 5">
    <name type="scientific">Mycolicibacterium diernhoferi</name>
    <dbReference type="NCBI Taxonomy" id="1801"/>
    <lineage>
        <taxon>Bacteria</taxon>
        <taxon>Bacillati</taxon>
        <taxon>Actinomycetota</taxon>
        <taxon>Actinomycetes</taxon>
        <taxon>Mycobacteriales</taxon>
        <taxon>Mycobacteriaceae</taxon>
        <taxon>Mycolicibacterium</taxon>
    </lineage>
</organism>
<evidence type="ECO:0000313" key="4">
    <source>
        <dbReference type="EMBL" id="PEG56596.1"/>
    </source>
</evidence>
<evidence type="ECO:0000259" key="2">
    <source>
        <dbReference type="Pfam" id="PF12172"/>
    </source>
</evidence>
<dbReference type="EMBL" id="PDCR01000001">
    <property type="protein sequence ID" value="PEG56596.1"/>
    <property type="molecule type" value="Genomic_DNA"/>
</dbReference>
<dbReference type="InterPro" id="IPR052513">
    <property type="entry name" value="Thioester_dehydratase-like"/>
</dbReference>
<dbReference type="InterPro" id="IPR022002">
    <property type="entry name" value="ChsH2_Znr"/>
</dbReference>
<gene>
    <name evidence="3" type="ORF">BV510_22985</name>
    <name evidence="4" type="ORF">CRI78_01040</name>
</gene>
<evidence type="ECO:0000259" key="1">
    <source>
        <dbReference type="Pfam" id="PF01796"/>
    </source>
</evidence>
<keyword evidence="3" id="KW-0238">DNA-binding</keyword>
<dbReference type="Proteomes" id="UP000191039">
    <property type="component" value="Unassembled WGS sequence"/>
</dbReference>
<dbReference type="InterPro" id="IPR002878">
    <property type="entry name" value="ChsH2_C"/>
</dbReference>
<name>A0A1Q4HGQ4_9MYCO</name>
<evidence type="ECO:0000313" key="6">
    <source>
        <dbReference type="Proteomes" id="UP000220340"/>
    </source>
</evidence>
<dbReference type="PANTHER" id="PTHR34075">
    <property type="entry name" value="BLR3430 PROTEIN"/>
    <property type="match status" value="1"/>
</dbReference>
<keyword evidence="6" id="KW-1185">Reference proteome</keyword>
<dbReference type="Gene3D" id="6.10.30.10">
    <property type="match status" value="1"/>
</dbReference>
<reference evidence="3 5" key="1">
    <citation type="submission" date="2016-09" db="EMBL/GenBank/DDBJ databases">
        <title>genome sequences of unsequenced Mycobacteria.</title>
        <authorList>
            <person name="Greninger A.L."/>
            <person name="Jerome K.R."/>
            <person name="Mcnair B."/>
            <person name="Wallis C."/>
            <person name="Fang F."/>
        </authorList>
    </citation>
    <scope>NUCLEOTIDE SEQUENCE [LARGE SCALE GENOMIC DNA]</scope>
    <source>
        <strain evidence="3 5">BM1</strain>
    </source>
</reference>
<evidence type="ECO:0000313" key="3">
    <source>
        <dbReference type="EMBL" id="OPE48928.1"/>
    </source>
</evidence>